<dbReference type="AlphaFoldDB" id="A0A1S6IUN1"/>
<evidence type="ECO:0000313" key="1">
    <source>
        <dbReference type="EMBL" id="AQS58444.1"/>
    </source>
</evidence>
<proteinExistence type="predicted"/>
<organism evidence="1 2">
    <name type="scientific">Desulforamulus ferrireducens</name>
    <dbReference type="NCBI Taxonomy" id="1833852"/>
    <lineage>
        <taxon>Bacteria</taxon>
        <taxon>Bacillati</taxon>
        <taxon>Bacillota</taxon>
        <taxon>Clostridia</taxon>
        <taxon>Eubacteriales</taxon>
        <taxon>Peptococcaceae</taxon>
        <taxon>Desulforamulus</taxon>
    </lineage>
</organism>
<dbReference type="RefSeq" id="WP_077713402.1">
    <property type="nucleotide sequence ID" value="NZ_CP019698.1"/>
</dbReference>
<sequence>MSCKVITSQLSISLRNTNLFEKYSCFILVVIWFADYLISEILGHSVQDKMRIYTWVQFEVVNREHSYPKSNTNWANHAVRTADPRKTLQFPSKDNIFSMNHKEWQELKYVFDIAQGIITNATVPVPLRFKYQDKVMSMQRKVASTVARRTDTVLIHASDPACIKDVKTQANILLHKDNSTCMAWRMDMAKLFERYVQHIVSKSINELSGTVINNGKITGKGNIPHWGLKYLEPDIMIKFSNSIYMGDAKYKAHFYARGTKSEALNETHRSDLHQLLAYCSFEPQLHKTGILFYPAKTLSFQKIHYSDRNGGICNKVILFGLPFGVAEMKDATVKIKELFQNDMLKIIN</sequence>
<dbReference type="STRING" id="1833852.B0537_04685"/>
<dbReference type="OrthoDB" id="2321333at2"/>
<gene>
    <name evidence="1" type="ORF">B0537_04685</name>
</gene>
<dbReference type="InterPro" id="IPR019292">
    <property type="entry name" value="McrC"/>
</dbReference>
<protein>
    <recommendedName>
        <fullName evidence="3">McrBC 5-methylcytosine restriction system component</fullName>
    </recommendedName>
</protein>
<evidence type="ECO:0008006" key="3">
    <source>
        <dbReference type="Google" id="ProtNLM"/>
    </source>
</evidence>
<dbReference type="EMBL" id="CP019698">
    <property type="protein sequence ID" value="AQS58444.1"/>
    <property type="molecule type" value="Genomic_DNA"/>
</dbReference>
<reference evidence="1 2" key="1">
    <citation type="journal article" date="2016" name="Int. J. Syst. Evol. Microbiol.">
        <title>Desulfotomaculum ferrireducens sp. nov., a moderately thermophilic sulfate-reducing and dissimilatory Fe(III)-reducing bacterium isolated from compost.</title>
        <authorList>
            <person name="Yang G."/>
            <person name="Guo J."/>
            <person name="Zhuang L."/>
            <person name="Yuan Y."/>
            <person name="Zhou S."/>
        </authorList>
    </citation>
    <scope>NUCLEOTIDE SEQUENCE [LARGE SCALE GENOMIC DNA]</scope>
    <source>
        <strain evidence="1 2">GSS09</strain>
    </source>
</reference>
<dbReference type="KEGG" id="dfg:B0537_04685"/>
<keyword evidence="2" id="KW-1185">Reference proteome</keyword>
<dbReference type="Proteomes" id="UP000189464">
    <property type="component" value="Chromosome"/>
</dbReference>
<accession>A0A1S6IUN1</accession>
<evidence type="ECO:0000313" key="2">
    <source>
        <dbReference type="Proteomes" id="UP000189464"/>
    </source>
</evidence>
<name>A0A1S6IUN1_9FIRM</name>
<dbReference type="Pfam" id="PF10117">
    <property type="entry name" value="McrBC"/>
    <property type="match status" value="1"/>
</dbReference>